<dbReference type="InterPro" id="IPR001650">
    <property type="entry name" value="Helicase_C-like"/>
</dbReference>
<feature type="domain" description="Helicase C-terminal" evidence="2">
    <location>
        <begin position="305"/>
        <end position="460"/>
    </location>
</feature>
<sequence>MAAQLFIEKASLPQPLMNRLIRVAAFQNPEFYKLQAGLRSTWNTPRIISRAENHEKFLSLPRGCLSDVEALLATNRIELRLEDARSVGQRMNATFNGVLRPDQQEALEAITKHDFGMLIAPTAFGKTVTAAAVIAKRKVSTLVIVHRADLMRQWHERLGSFVGLDDQKIGLIGAGKKKPTGMLDIAVIQSLARRDDLPELFSQYGQVIIDEAHHLTAATFEAVLKQANSRYVLGLSATPVRSNGHHPIIFMQSGPVRHIAKRPAHVPDQLMVRVRHLPTPAIPSNASIQEVIRLLSVDAHRNARIVADATTALKNGRKVLLLTKRTEHLDLLHAQLAHVEFPCFMLHGRMKTKERQAIIKALAELPHDAPHILLASAQLVGEGFDHAPLDTLILTLPISWTGTLQQYAGRLHRDHADKSDILIYDYVEQDHPQLYRMWEKRQRGYRAMGYQMDFDQQQLRLGSL</sequence>
<dbReference type="Pfam" id="PF04851">
    <property type="entry name" value="ResIII"/>
    <property type="match status" value="1"/>
</dbReference>
<dbReference type="PROSITE" id="PS51194">
    <property type="entry name" value="HELICASE_CTER"/>
    <property type="match status" value="1"/>
</dbReference>
<keyword evidence="3" id="KW-0347">Helicase</keyword>
<proteinExistence type="predicted"/>
<keyword evidence="3" id="KW-0067">ATP-binding</keyword>
<dbReference type="CDD" id="cd17926">
    <property type="entry name" value="DEXHc_RE"/>
    <property type="match status" value="1"/>
</dbReference>
<name>A0ABU3KTU3_9BURK</name>
<dbReference type="Proteomes" id="UP001321700">
    <property type="component" value="Unassembled WGS sequence"/>
</dbReference>
<reference evidence="3 4" key="1">
    <citation type="submission" date="2023-08" db="EMBL/GenBank/DDBJ databases">
        <title>Rhodoferax potami sp. nov. and Rhodoferax mekongensis sp. nov., isolated from the Mekong River in Thailand.</title>
        <authorList>
            <person name="Kitikhun S."/>
            <person name="Charoenyingcharoen P."/>
            <person name="Siriarchawattana P."/>
            <person name="Likhitrattanapisal S."/>
            <person name="Nilsakha T."/>
            <person name="Chanpet A."/>
            <person name="Rattanawaree P."/>
            <person name="Ingsriswang S."/>
        </authorList>
    </citation>
    <scope>NUCLEOTIDE SEQUENCE [LARGE SCALE GENOMIC DNA]</scope>
    <source>
        <strain evidence="3 4">TBRC 17660</strain>
    </source>
</reference>
<evidence type="ECO:0000259" key="2">
    <source>
        <dbReference type="PROSITE" id="PS51194"/>
    </source>
</evidence>
<dbReference type="EMBL" id="JAVBIK010000003">
    <property type="protein sequence ID" value="MDT7520649.1"/>
    <property type="molecule type" value="Genomic_DNA"/>
</dbReference>
<evidence type="ECO:0000313" key="4">
    <source>
        <dbReference type="Proteomes" id="UP001321700"/>
    </source>
</evidence>
<dbReference type="PANTHER" id="PTHR47396">
    <property type="entry name" value="TYPE I RESTRICTION ENZYME ECOKI R PROTEIN"/>
    <property type="match status" value="1"/>
</dbReference>
<dbReference type="SUPFAM" id="SSF52540">
    <property type="entry name" value="P-loop containing nucleoside triphosphate hydrolases"/>
    <property type="match status" value="2"/>
</dbReference>
<dbReference type="Gene3D" id="3.40.50.300">
    <property type="entry name" value="P-loop containing nucleotide triphosphate hydrolases"/>
    <property type="match status" value="2"/>
</dbReference>
<dbReference type="PANTHER" id="PTHR47396:SF1">
    <property type="entry name" value="ATP-DEPENDENT HELICASE IRC3-RELATED"/>
    <property type="match status" value="1"/>
</dbReference>
<keyword evidence="4" id="KW-1185">Reference proteome</keyword>
<accession>A0ABU3KTU3</accession>
<feature type="domain" description="Helicase ATP-binding" evidence="1">
    <location>
        <begin position="107"/>
        <end position="257"/>
    </location>
</feature>
<gene>
    <name evidence="3" type="ORF">RAE19_18470</name>
</gene>
<keyword evidence="3" id="KW-0547">Nucleotide-binding</keyword>
<evidence type="ECO:0000313" key="3">
    <source>
        <dbReference type="EMBL" id="MDT7520649.1"/>
    </source>
</evidence>
<keyword evidence="3" id="KW-0378">Hydrolase</keyword>
<dbReference type="InterPro" id="IPR014001">
    <property type="entry name" value="Helicase_ATP-bd"/>
</dbReference>
<dbReference type="InterPro" id="IPR006935">
    <property type="entry name" value="Helicase/UvrB_N"/>
</dbReference>
<evidence type="ECO:0000259" key="1">
    <source>
        <dbReference type="PROSITE" id="PS51192"/>
    </source>
</evidence>
<dbReference type="RefSeq" id="WP_313876347.1">
    <property type="nucleotide sequence ID" value="NZ_JAVBIK010000003.1"/>
</dbReference>
<comment type="caution">
    <text evidence="3">The sequence shown here is derived from an EMBL/GenBank/DDBJ whole genome shotgun (WGS) entry which is preliminary data.</text>
</comment>
<dbReference type="InterPro" id="IPR027417">
    <property type="entry name" value="P-loop_NTPase"/>
</dbReference>
<protein>
    <submittedName>
        <fullName evidence="3">DEAD/DEAH box helicase family protein</fullName>
    </submittedName>
</protein>
<dbReference type="SMART" id="SM00487">
    <property type="entry name" value="DEXDc"/>
    <property type="match status" value="1"/>
</dbReference>
<dbReference type="GO" id="GO:0004386">
    <property type="term" value="F:helicase activity"/>
    <property type="evidence" value="ECO:0007669"/>
    <property type="project" value="UniProtKB-KW"/>
</dbReference>
<dbReference type="Pfam" id="PF00271">
    <property type="entry name" value="Helicase_C"/>
    <property type="match status" value="1"/>
</dbReference>
<dbReference type="PROSITE" id="PS51192">
    <property type="entry name" value="HELICASE_ATP_BIND_1"/>
    <property type="match status" value="1"/>
</dbReference>
<organism evidence="3 4">
    <name type="scientific">Rhodoferax potami</name>
    <dbReference type="NCBI Taxonomy" id="3068338"/>
    <lineage>
        <taxon>Bacteria</taxon>
        <taxon>Pseudomonadati</taxon>
        <taxon>Pseudomonadota</taxon>
        <taxon>Betaproteobacteria</taxon>
        <taxon>Burkholderiales</taxon>
        <taxon>Comamonadaceae</taxon>
        <taxon>Rhodoferax</taxon>
    </lineage>
</organism>
<dbReference type="InterPro" id="IPR050742">
    <property type="entry name" value="Helicase_Restrict-Modif_Enz"/>
</dbReference>